<dbReference type="EMBL" id="MAVT02000415">
    <property type="protein sequence ID" value="POS76023.1"/>
    <property type="molecule type" value="Genomic_DNA"/>
</dbReference>
<reference evidence="2" key="1">
    <citation type="submission" date="2017-09" db="EMBL/GenBank/DDBJ databases">
        <title>Polyketide synthases of a Diaporthe helianthi virulent isolate.</title>
        <authorList>
            <person name="Baroncelli R."/>
        </authorList>
    </citation>
    <scope>NUCLEOTIDE SEQUENCE [LARGE SCALE GENOMIC DNA]</scope>
    <source>
        <strain evidence="2">7/96</strain>
    </source>
</reference>
<protein>
    <submittedName>
        <fullName evidence="2">Uncharacterized protein</fullName>
    </submittedName>
</protein>
<name>A0A2P5I0H8_DIAHE</name>
<feature type="compositionally biased region" description="Basic and acidic residues" evidence="1">
    <location>
        <begin position="290"/>
        <end position="316"/>
    </location>
</feature>
<evidence type="ECO:0000313" key="3">
    <source>
        <dbReference type="Proteomes" id="UP000094444"/>
    </source>
</evidence>
<evidence type="ECO:0000256" key="1">
    <source>
        <dbReference type="SAM" id="MobiDB-lite"/>
    </source>
</evidence>
<comment type="caution">
    <text evidence="2">The sequence shown here is derived from an EMBL/GenBank/DDBJ whole genome shotgun (WGS) entry which is preliminary data.</text>
</comment>
<keyword evidence="3" id="KW-1185">Reference proteome</keyword>
<gene>
    <name evidence="2" type="ORF">DHEL01_v205574</name>
</gene>
<feature type="region of interest" description="Disordered" evidence="1">
    <location>
        <begin position="114"/>
        <end position="154"/>
    </location>
</feature>
<evidence type="ECO:0000313" key="2">
    <source>
        <dbReference type="EMBL" id="POS76023.1"/>
    </source>
</evidence>
<dbReference type="OrthoDB" id="2590867at2759"/>
<feature type="region of interest" description="Disordered" evidence="1">
    <location>
        <begin position="1"/>
        <end position="80"/>
    </location>
</feature>
<organism evidence="2 3">
    <name type="scientific">Diaporthe helianthi</name>
    <dbReference type="NCBI Taxonomy" id="158607"/>
    <lineage>
        <taxon>Eukaryota</taxon>
        <taxon>Fungi</taxon>
        <taxon>Dikarya</taxon>
        <taxon>Ascomycota</taxon>
        <taxon>Pezizomycotina</taxon>
        <taxon>Sordariomycetes</taxon>
        <taxon>Sordariomycetidae</taxon>
        <taxon>Diaporthales</taxon>
        <taxon>Diaporthaceae</taxon>
        <taxon>Diaporthe</taxon>
    </lineage>
</organism>
<dbReference type="AlphaFoldDB" id="A0A2P5I0H8"/>
<feature type="region of interest" description="Disordered" evidence="1">
    <location>
        <begin position="289"/>
        <end position="326"/>
    </location>
</feature>
<feature type="region of interest" description="Disordered" evidence="1">
    <location>
        <begin position="166"/>
        <end position="219"/>
    </location>
</feature>
<sequence length="326" mass="35197">MEATNFANRHEILGAGTHTSLDNTHKQDPPQTDNIYENTVKPGPTLRGGSGTKTRGFTQAQDPGNNSSSPIQDSSQQAKTNTIRATEIGDPNGRIPTAEKIHKQLNDARDALADTQRNSSNPSSSNTTQGVPRPQTGATDTGVPTSQRAHRNNNYASGYEGAADAVKHKSHNAEDHRPSILAHEPIMPLKEVAPDLDGTTEKTSGPGTIPGPSMGQKAKAPFAKIHGAGEVLRGNLAAAADSFTGDKDKQAEDEGIVRKGQEEFTNARFDRGEVVRGKVNSCIAELAGEESTRDIEEERTRRGKREMINQEREREPSPLPTRTRNM</sequence>
<dbReference type="Proteomes" id="UP000094444">
    <property type="component" value="Unassembled WGS sequence"/>
</dbReference>
<feature type="compositionally biased region" description="Basic and acidic residues" evidence="1">
    <location>
        <begin position="166"/>
        <end position="178"/>
    </location>
</feature>
<dbReference type="STRING" id="158607.A0A2P5I0H8"/>
<feature type="compositionally biased region" description="Polar residues" evidence="1">
    <location>
        <begin position="52"/>
        <end position="80"/>
    </location>
</feature>
<feature type="compositionally biased region" description="Polar residues" evidence="1">
    <location>
        <begin position="136"/>
        <end position="154"/>
    </location>
</feature>
<proteinExistence type="predicted"/>
<dbReference type="InParanoid" id="A0A2P5I0H8"/>
<accession>A0A2P5I0H8</accession>